<evidence type="ECO:0000256" key="4">
    <source>
        <dbReference type="ARBA" id="ARBA00022454"/>
    </source>
</evidence>
<comment type="caution">
    <text evidence="14">The sequence shown here is derived from an EMBL/GenBank/DDBJ whole genome shotgun (WGS) entry which is preliminary data.</text>
</comment>
<keyword evidence="12" id="KW-0539">Nucleus</keyword>
<dbReference type="AlphaFoldDB" id="A0ABD1J2Q7"/>
<feature type="domain" description="Chromosome segregation protein Spc25 C-terminal" evidence="13">
    <location>
        <begin position="154"/>
        <end position="224"/>
    </location>
</feature>
<reference evidence="14 15" key="1">
    <citation type="submission" date="2024-09" db="EMBL/GenBank/DDBJ databases">
        <title>A chromosome-level genome assembly of Gray's grenadier anchovy, Coilia grayii.</title>
        <authorList>
            <person name="Fu Z."/>
        </authorList>
    </citation>
    <scope>NUCLEOTIDE SEQUENCE [LARGE SCALE GENOMIC DNA]</scope>
    <source>
        <strain evidence="14">G4</strain>
        <tissue evidence="14">Muscle</tissue>
    </source>
</reference>
<organism evidence="14 15">
    <name type="scientific">Coilia grayii</name>
    <name type="common">Gray's grenadier anchovy</name>
    <dbReference type="NCBI Taxonomy" id="363190"/>
    <lineage>
        <taxon>Eukaryota</taxon>
        <taxon>Metazoa</taxon>
        <taxon>Chordata</taxon>
        <taxon>Craniata</taxon>
        <taxon>Vertebrata</taxon>
        <taxon>Euteleostomi</taxon>
        <taxon>Actinopterygii</taxon>
        <taxon>Neopterygii</taxon>
        <taxon>Teleostei</taxon>
        <taxon>Clupei</taxon>
        <taxon>Clupeiformes</taxon>
        <taxon>Clupeoidei</taxon>
        <taxon>Engraulidae</taxon>
        <taxon>Coilinae</taxon>
        <taxon>Coilia</taxon>
    </lineage>
</organism>
<keyword evidence="7" id="KW-0175">Coiled coil</keyword>
<keyword evidence="9 12" id="KW-0137">Centromere</keyword>
<dbReference type="PANTHER" id="PTHR14281">
    <property type="entry name" value="KINETOCHORE PROTEIN SPC25-RELATED"/>
    <property type="match status" value="1"/>
</dbReference>
<sequence>MACISDSDCVDCFNTTLEDIRSKLLLEVTNQMDQFEDLHHTHRQIERAGLETCLQKSKDDTMFKTMEVFREVFEERHERLKEKSRELPDLISDTEEKSLIKESLLQRIERLKTEQAKKRELIVAQNKANKCRLKELHGMTELFRNYLGLEIRKIHGEKLQFVFRNLDPQDPECAFTFVLRINDEGVYKIESCSPLLECMAELEQKLNEHNNFSAFLPNVRKAFKDLIS</sequence>
<keyword evidence="15" id="KW-1185">Reference proteome</keyword>
<protein>
    <recommendedName>
        <fullName evidence="3 12">Kinetochore protein SPC25</fullName>
    </recommendedName>
</protein>
<proteinExistence type="inferred from homology"/>
<evidence type="ECO:0000256" key="11">
    <source>
        <dbReference type="ARBA" id="ARBA00065771"/>
    </source>
</evidence>
<dbReference type="Gene3D" id="3.30.457.50">
    <property type="entry name" value="Chromosome segregation protein Spc25"/>
    <property type="match status" value="1"/>
</dbReference>
<dbReference type="InterPro" id="IPR013255">
    <property type="entry name" value="Spc25_C"/>
</dbReference>
<accession>A0ABD1J2Q7</accession>
<dbReference type="FunFam" id="3.30.457.50:FF:000001">
    <property type="entry name" value="Probable kinetochore protein spc25"/>
    <property type="match status" value="1"/>
</dbReference>
<comment type="function">
    <text evidence="10">Acts as a component of the essential kinetochore-associated NDC80 complex, which is required for chromosome segregation and spindle checkpoint activity. Required for kinetochore integrity and the organization of stable microtubule binding sites in the outer plate of the kinetochore. The NDC80 complex synergistically enhances the affinity of the SKA1 complex for microtubules and may allow the NDC80 complex to track depolymerizing microtubules.</text>
</comment>
<keyword evidence="12" id="KW-0995">Kinetochore</keyword>
<dbReference type="GO" id="GO:0005634">
    <property type="term" value="C:nucleus"/>
    <property type="evidence" value="ECO:0007669"/>
    <property type="project" value="UniProtKB-SubCell"/>
</dbReference>
<evidence type="ECO:0000256" key="2">
    <source>
        <dbReference type="ARBA" id="ARBA00006379"/>
    </source>
</evidence>
<evidence type="ECO:0000256" key="9">
    <source>
        <dbReference type="ARBA" id="ARBA00023328"/>
    </source>
</evidence>
<evidence type="ECO:0000256" key="1">
    <source>
        <dbReference type="ARBA" id="ARBA00004584"/>
    </source>
</evidence>
<keyword evidence="4 12" id="KW-0158">Chromosome</keyword>
<dbReference type="Proteomes" id="UP001591681">
    <property type="component" value="Unassembled WGS sequence"/>
</dbReference>
<dbReference type="GO" id="GO:0000776">
    <property type="term" value="C:kinetochore"/>
    <property type="evidence" value="ECO:0007669"/>
    <property type="project" value="UniProtKB-UniRule"/>
</dbReference>
<keyword evidence="8 12" id="KW-0131">Cell cycle</keyword>
<dbReference type="GO" id="GO:0051301">
    <property type="term" value="P:cell division"/>
    <property type="evidence" value="ECO:0007669"/>
    <property type="project" value="UniProtKB-UniRule"/>
</dbReference>
<evidence type="ECO:0000259" key="13">
    <source>
        <dbReference type="Pfam" id="PF08234"/>
    </source>
</evidence>
<keyword evidence="5 12" id="KW-0132">Cell division</keyword>
<evidence type="ECO:0000256" key="3">
    <source>
        <dbReference type="ARBA" id="ARBA00013692"/>
    </source>
</evidence>
<keyword evidence="6 12" id="KW-0498">Mitosis</keyword>
<evidence type="ECO:0000313" key="14">
    <source>
        <dbReference type="EMBL" id="KAL2081434.1"/>
    </source>
</evidence>
<evidence type="ECO:0000313" key="15">
    <source>
        <dbReference type="Proteomes" id="UP001591681"/>
    </source>
</evidence>
<evidence type="ECO:0000256" key="8">
    <source>
        <dbReference type="ARBA" id="ARBA00023306"/>
    </source>
</evidence>
<evidence type="ECO:0000256" key="6">
    <source>
        <dbReference type="ARBA" id="ARBA00022776"/>
    </source>
</evidence>
<comment type="similarity">
    <text evidence="2 12">Belongs to the SPC25 family.</text>
</comment>
<dbReference type="EMBL" id="JBHFQA010000020">
    <property type="protein sequence ID" value="KAL2081434.1"/>
    <property type="molecule type" value="Genomic_DNA"/>
</dbReference>
<dbReference type="InterPro" id="IPR045143">
    <property type="entry name" value="Spc25"/>
</dbReference>
<comment type="subunit">
    <text evidence="11">Component of the NDC80 complex, which is composed of ndc80, cdca1, spbc24 and spbc25. The NDC80 complex interacts with mis12 and zwint.</text>
</comment>
<evidence type="ECO:0000256" key="12">
    <source>
        <dbReference type="RuleBase" id="RU367150"/>
    </source>
</evidence>
<evidence type="ECO:0000256" key="7">
    <source>
        <dbReference type="ARBA" id="ARBA00023054"/>
    </source>
</evidence>
<dbReference type="Pfam" id="PF08234">
    <property type="entry name" value="Spindle_Spc25"/>
    <property type="match status" value="1"/>
</dbReference>
<evidence type="ECO:0000256" key="10">
    <source>
        <dbReference type="ARBA" id="ARBA00045419"/>
    </source>
</evidence>
<gene>
    <name evidence="14" type="ORF">ACEWY4_023287</name>
</gene>
<dbReference type="CDD" id="cd23784">
    <property type="entry name" value="RWD_Spc25"/>
    <property type="match status" value="1"/>
</dbReference>
<comment type="subcellular location">
    <subcellularLocation>
        <location evidence="1">Chromosome</location>
        <location evidence="1">Centromere</location>
    </subcellularLocation>
    <subcellularLocation>
        <location evidence="12">Nucleus</location>
    </subcellularLocation>
    <subcellularLocation>
        <location evidence="12">Chromosome</location>
        <location evidence="12">Centromere</location>
        <location evidence="12">Kinetochore</location>
    </subcellularLocation>
</comment>
<name>A0ABD1J2Q7_9TELE</name>
<evidence type="ECO:0000256" key="5">
    <source>
        <dbReference type="ARBA" id="ARBA00022618"/>
    </source>
</evidence>
<dbReference type="PANTHER" id="PTHR14281:SF0">
    <property type="entry name" value="KINETOCHORE PROTEIN SPC25"/>
    <property type="match status" value="1"/>
</dbReference>